<keyword evidence="4" id="KW-0677">Repeat</keyword>
<dbReference type="HAMAP" id="MF_03029">
    <property type="entry name" value="WDR12"/>
    <property type="match status" value="1"/>
</dbReference>
<dbReference type="PROSITE" id="PS50082">
    <property type="entry name" value="WD_REPEATS_2"/>
    <property type="match status" value="2"/>
</dbReference>
<name>B8C562_THAPS</name>
<evidence type="ECO:0000256" key="7">
    <source>
        <dbReference type="PROSITE-ProRule" id="PRU00221"/>
    </source>
</evidence>
<dbReference type="FunCoup" id="B8C562">
    <property type="interactions" value="210"/>
</dbReference>
<keyword evidence="2 6" id="KW-0698">rRNA processing</keyword>
<dbReference type="AlphaFoldDB" id="B8C562"/>
<dbReference type="SUPFAM" id="SSF50978">
    <property type="entry name" value="WD40 repeat-like"/>
    <property type="match status" value="1"/>
</dbReference>
<dbReference type="PRINTS" id="PR00320">
    <property type="entry name" value="GPROTEINBRPT"/>
</dbReference>
<organism evidence="10 11">
    <name type="scientific">Thalassiosira pseudonana</name>
    <name type="common">Marine diatom</name>
    <name type="synonym">Cyclotella nana</name>
    <dbReference type="NCBI Taxonomy" id="35128"/>
    <lineage>
        <taxon>Eukaryota</taxon>
        <taxon>Sar</taxon>
        <taxon>Stramenopiles</taxon>
        <taxon>Ochrophyta</taxon>
        <taxon>Bacillariophyta</taxon>
        <taxon>Coscinodiscophyceae</taxon>
        <taxon>Thalassiosirophycidae</taxon>
        <taxon>Thalassiosirales</taxon>
        <taxon>Thalassiosiraceae</taxon>
        <taxon>Thalassiosira</taxon>
    </lineage>
</organism>
<evidence type="ECO:0000259" key="9">
    <source>
        <dbReference type="Pfam" id="PF08154"/>
    </source>
</evidence>
<dbReference type="EMBL" id="CM000643">
    <property type="protein sequence ID" value="EED91454.1"/>
    <property type="molecule type" value="Genomic_DNA"/>
</dbReference>
<evidence type="ECO:0000256" key="2">
    <source>
        <dbReference type="ARBA" id="ARBA00022552"/>
    </source>
</evidence>
<evidence type="ECO:0000256" key="5">
    <source>
        <dbReference type="ARBA" id="ARBA00023242"/>
    </source>
</evidence>
<evidence type="ECO:0000313" key="11">
    <source>
        <dbReference type="Proteomes" id="UP000001449"/>
    </source>
</evidence>
<dbReference type="SMART" id="SM00320">
    <property type="entry name" value="WD40"/>
    <property type="match status" value="7"/>
</dbReference>
<feature type="repeat" description="WD" evidence="7">
    <location>
        <begin position="424"/>
        <end position="466"/>
    </location>
</feature>
<feature type="region of interest" description="Disordered" evidence="8">
    <location>
        <begin position="1"/>
        <end position="20"/>
    </location>
</feature>
<dbReference type="PANTHER" id="PTHR19855:SF11">
    <property type="entry name" value="RIBOSOME BIOGENESIS PROTEIN WDR12"/>
    <property type="match status" value="1"/>
</dbReference>
<dbReference type="InParanoid" id="B8C562"/>
<dbReference type="Proteomes" id="UP000001449">
    <property type="component" value="Chromosome 6"/>
</dbReference>
<dbReference type="Pfam" id="PF00400">
    <property type="entry name" value="WD40"/>
    <property type="match status" value="3"/>
</dbReference>
<dbReference type="STRING" id="35128.B8C562"/>
<sequence>MKMDTSDPASNSEEETSTTKIRVSFLLAPGVKSISSDGSSIEIPSEPIAVPSSIRKKGLSAVVNHLLDRKVADDDENEEDDDDSSSEEQDKLPSIPFDFLLSQSLLRLPLESAIRKEGLNTESAIELYYFPARLPPKKEGEGEVVPDWIMGMEFVNGVGGGSDGVLFTGGADGVVRSFQSNGGVLKSSTSIAAHTGPIHCISAATVNEKCLVATGSMDQTLVTHTYNHDGSLDLHAVYSGGHANTISSMALLANGGDGKSIMASGDWDGGLSLWSVPSADGNGVDGGDDRDGKKSKRRKGNSSTDNTTHPSIQEVKPTISVKAHSSNISGLAWGYNNTSSDSTNSTPSTLLTGSWDHGLKVYDTSRMDCVLALNGSRVVTSLSRCVNSNVVGTGGPDCTVRLWDMRSGGSVGESVGSGADKTLRQSHKAWVSNVQWSPTDPFVLASTSHDGTLKIWDIRSSLPLHTVNAVKKGEKALCLAFGTEYIYSGGSDCVVNQFRCKI</sequence>
<dbReference type="RefSeq" id="XP_002291347.1">
    <property type="nucleotide sequence ID" value="XM_002291311.1"/>
</dbReference>
<dbReference type="GO" id="GO:0030687">
    <property type="term" value="C:preribosome, large subunit precursor"/>
    <property type="evidence" value="ECO:0007669"/>
    <property type="project" value="UniProtKB-UniRule"/>
</dbReference>
<dbReference type="PROSITE" id="PS50294">
    <property type="entry name" value="WD_REPEATS_REGION"/>
    <property type="match status" value="1"/>
</dbReference>
<dbReference type="GO" id="GO:0000466">
    <property type="term" value="P:maturation of 5.8S rRNA from tricistronic rRNA transcript (SSU-rRNA, 5.8S rRNA, LSU-rRNA)"/>
    <property type="evidence" value="ECO:0007669"/>
    <property type="project" value="UniProtKB-UniRule"/>
</dbReference>
<keyword evidence="1 6" id="KW-0690">Ribosome biogenesis</keyword>
<keyword evidence="5 6" id="KW-0539">Nucleus</keyword>
<dbReference type="eggNOG" id="KOG0313">
    <property type="taxonomic scope" value="Eukaryota"/>
</dbReference>
<dbReference type="PANTHER" id="PTHR19855">
    <property type="entry name" value="WD40 REPEAT PROTEIN 12, 37"/>
    <property type="match status" value="1"/>
</dbReference>
<dbReference type="GeneID" id="7451142"/>
<comment type="function">
    <text evidence="6">Required for maturation of ribosomal RNAs and formation of the large ribosomal subunit.</text>
</comment>
<dbReference type="InterPro" id="IPR020472">
    <property type="entry name" value="WD40_PAC1"/>
</dbReference>
<dbReference type="Gene3D" id="2.130.10.10">
    <property type="entry name" value="YVTN repeat-like/Quinoprotein amine dehydrogenase"/>
    <property type="match status" value="1"/>
</dbReference>
<dbReference type="InterPro" id="IPR001680">
    <property type="entry name" value="WD40_rpt"/>
</dbReference>
<accession>B8C562</accession>
<protein>
    <recommendedName>
        <fullName evidence="6">Ribosome biogenesis protein WDR12 homolog</fullName>
    </recommendedName>
</protein>
<comment type="subcellular location">
    <subcellularLocation>
        <location evidence="6">Nucleus</location>
        <location evidence="6">Nucleolus</location>
    </subcellularLocation>
    <subcellularLocation>
        <location evidence="6">Nucleus</location>
        <location evidence="6">Nucleoplasm</location>
    </subcellularLocation>
</comment>
<proteinExistence type="inferred from homology"/>
<dbReference type="HOGENOM" id="CLU_000288_57_0_1"/>
<evidence type="ECO:0000256" key="4">
    <source>
        <dbReference type="ARBA" id="ARBA00022737"/>
    </source>
</evidence>
<dbReference type="InterPro" id="IPR036322">
    <property type="entry name" value="WD40_repeat_dom_sf"/>
</dbReference>
<feature type="compositionally biased region" description="Acidic residues" evidence="8">
    <location>
        <begin position="73"/>
        <end position="87"/>
    </location>
</feature>
<evidence type="ECO:0000256" key="3">
    <source>
        <dbReference type="ARBA" id="ARBA00022574"/>
    </source>
</evidence>
<keyword evidence="3 7" id="KW-0853">WD repeat</keyword>
<dbReference type="OMA" id="DHKYVEF"/>
<dbReference type="KEGG" id="tps:THAPSDRAFT_22985"/>
<dbReference type="InterPro" id="IPR028599">
    <property type="entry name" value="WDR12/Ytm1"/>
</dbReference>
<feature type="repeat" description="WD" evidence="7">
    <location>
        <begin position="379"/>
        <end position="413"/>
    </location>
</feature>
<dbReference type="InterPro" id="IPR019775">
    <property type="entry name" value="WD40_repeat_CS"/>
</dbReference>
<dbReference type="InterPro" id="IPR015943">
    <property type="entry name" value="WD40/YVTN_repeat-like_dom_sf"/>
</dbReference>
<reference evidence="10 11" key="1">
    <citation type="journal article" date="2004" name="Science">
        <title>The genome of the diatom Thalassiosira pseudonana: ecology, evolution, and metabolism.</title>
        <authorList>
            <person name="Armbrust E.V."/>
            <person name="Berges J.A."/>
            <person name="Bowler C."/>
            <person name="Green B.R."/>
            <person name="Martinez D."/>
            <person name="Putnam N.H."/>
            <person name="Zhou S."/>
            <person name="Allen A.E."/>
            <person name="Apt K.E."/>
            <person name="Bechner M."/>
            <person name="Brzezinski M.A."/>
            <person name="Chaal B.K."/>
            <person name="Chiovitti A."/>
            <person name="Davis A.K."/>
            <person name="Demarest M.S."/>
            <person name="Detter J.C."/>
            <person name="Glavina T."/>
            <person name="Goodstein D."/>
            <person name="Hadi M.Z."/>
            <person name="Hellsten U."/>
            <person name="Hildebrand M."/>
            <person name="Jenkins B.D."/>
            <person name="Jurka J."/>
            <person name="Kapitonov V.V."/>
            <person name="Kroger N."/>
            <person name="Lau W.W."/>
            <person name="Lane T.W."/>
            <person name="Larimer F.W."/>
            <person name="Lippmeier J.C."/>
            <person name="Lucas S."/>
            <person name="Medina M."/>
            <person name="Montsant A."/>
            <person name="Obornik M."/>
            <person name="Parker M.S."/>
            <person name="Palenik B."/>
            <person name="Pazour G.J."/>
            <person name="Richardson P.M."/>
            <person name="Rynearson T.A."/>
            <person name="Saito M.A."/>
            <person name="Schwartz D.C."/>
            <person name="Thamatrakoln K."/>
            <person name="Valentin K."/>
            <person name="Vardi A."/>
            <person name="Wilkerson F.P."/>
            <person name="Rokhsar D.S."/>
        </authorList>
    </citation>
    <scope>NUCLEOTIDE SEQUENCE [LARGE SCALE GENOMIC DNA]</scope>
    <source>
        <strain evidence="10 11">CCMP1335</strain>
    </source>
</reference>
<dbReference type="InterPro" id="IPR012972">
    <property type="entry name" value="NLE"/>
</dbReference>
<dbReference type="GO" id="GO:0000463">
    <property type="term" value="P:maturation of LSU-rRNA from tricistronic rRNA transcript (SSU-rRNA, 5.8S rRNA, LSU-rRNA)"/>
    <property type="evidence" value="ECO:0007669"/>
    <property type="project" value="UniProtKB-UniRule"/>
</dbReference>
<dbReference type="GO" id="GO:0043021">
    <property type="term" value="F:ribonucleoprotein complex binding"/>
    <property type="evidence" value="ECO:0007669"/>
    <property type="project" value="UniProtKB-UniRule"/>
</dbReference>
<evidence type="ECO:0000256" key="1">
    <source>
        <dbReference type="ARBA" id="ARBA00022517"/>
    </source>
</evidence>
<comment type="similarity">
    <text evidence="6">Belongs to the WD repeat WDR12/YTM1 family.</text>
</comment>
<evidence type="ECO:0000256" key="6">
    <source>
        <dbReference type="HAMAP-Rule" id="MF_03029"/>
    </source>
</evidence>
<dbReference type="PROSITE" id="PS00678">
    <property type="entry name" value="WD_REPEATS_1"/>
    <property type="match status" value="2"/>
</dbReference>
<dbReference type="GO" id="GO:0005730">
    <property type="term" value="C:nucleolus"/>
    <property type="evidence" value="ECO:0007669"/>
    <property type="project" value="UniProtKB-SubCell"/>
</dbReference>
<dbReference type="PaxDb" id="35128-Thaps22985"/>
<feature type="domain" description="NLE" evidence="9">
    <location>
        <begin position="37"/>
        <end position="113"/>
    </location>
</feature>
<keyword evidence="11" id="KW-1185">Reference proteome</keyword>
<evidence type="ECO:0000256" key="8">
    <source>
        <dbReference type="SAM" id="MobiDB-lite"/>
    </source>
</evidence>
<evidence type="ECO:0000313" key="10">
    <source>
        <dbReference type="EMBL" id="EED91454.1"/>
    </source>
</evidence>
<dbReference type="GO" id="GO:0005654">
    <property type="term" value="C:nucleoplasm"/>
    <property type="evidence" value="ECO:0007669"/>
    <property type="project" value="UniProtKB-SubCell"/>
</dbReference>
<feature type="region of interest" description="Disordered" evidence="8">
    <location>
        <begin position="70"/>
        <end position="92"/>
    </location>
</feature>
<dbReference type="Pfam" id="PF08154">
    <property type="entry name" value="NLE"/>
    <property type="match status" value="1"/>
</dbReference>
<gene>
    <name evidence="10" type="ORF">THAPSDRAFT_22985</name>
</gene>
<reference evidence="10 11" key="2">
    <citation type="journal article" date="2008" name="Nature">
        <title>The Phaeodactylum genome reveals the evolutionary history of diatom genomes.</title>
        <authorList>
            <person name="Bowler C."/>
            <person name="Allen A.E."/>
            <person name="Badger J.H."/>
            <person name="Grimwood J."/>
            <person name="Jabbari K."/>
            <person name="Kuo A."/>
            <person name="Maheswari U."/>
            <person name="Martens C."/>
            <person name="Maumus F."/>
            <person name="Otillar R.P."/>
            <person name="Rayko E."/>
            <person name="Salamov A."/>
            <person name="Vandepoele K."/>
            <person name="Beszteri B."/>
            <person name="Gruber A."/>
            <person name="Heijde M."/>
            <person name="Katinka M."/>
            <person name="Mock T."/>
            <person name="Valentin K."/>
            <person name="Verret F."/>
            <person name="Berges J.A."/>
            <person name="Brownlee C."/>
            <person name="Cadoret J.P."/>
            <person name="Chiovitti A."/>
            <person name="Choi C.J."/>
            <person name="Coesel S."/>
            <person name="De Martino A."/>
            <person name="Detter J.C."/>
            <person name="Durkin C."/>
            <person name="Falciatore A."/>
            <person name="Fournet J."/>
            <person name="Haruta M."/>
            <person name="Huysman M.J."/>
            <person name="Jenkins B.D."/>
            <person name="Jiroutova K."/>
            <person name="Jorgensen R.E."/>
            <person name="Joubert Y."/>
            <person name="Kaplan A."/>
            <person name="Kroger N."/>
            <person name="Kroth P.G."/>
            <person name="La Roche J."/>
            <person name="Lindquist E."/>
            <person name="Lommer M."/>
            <person name="Martin-Jezequel V."/>
            <person name="Lopez P.J."/>
            <person name="Lucas S."/>
            <person name="Mangogna M."/>
            <person name="McGinnis K."/>
            <person name="Medlin L.K."/>
            <person name="Montsant A."/>
            <person name="Oudot-Le Secq M.P."/>
            <person name="Napoli C."/>
            <person name="Obornik M."/>
            <person name="Parker M.S."/>
            <person name="Petit J.L."/>
            <person name="Porcel B.M."/>
            <person name="Poulsen N."/>
            <person name="Robison M."/>
            <person name="Rychlewski L."/>
            <person name="Rynearson T.A."/>
            <person name="Schmutz J."/>
            <person name="Shapiro H."/>
            <person name="Siaut M."/>
            <person name="Stanley M."/>
            <person name="Sussman M.R."/>
            <person name="Taylor A.R."/>
            <person name="Vardi A."/>
            <person name="von Dassow P."/>
            <person name="Vyverman W."/>
            <person name="Willis A."/>
            <person name="Wyrwicz L.S."/>
            <person name="Rokhsar D.S."/>
            <person name="Weissenbach J."/>
            <person name="Armbrust E.V."/>
            <person name="Green B.R."/>
            <person name="Van de Peer Y."/>
            <person name="Grigoriev I.V."/>
        </authorList>
    </citation>
    <scope>NUCLEOTIDE SEQUENCE [LARGE SCALE GENOMIC DNA]</scope>
    <source>
        <strain evidence="10 11">CCMP1335</strain>
    </source>
</reference>
<feature type="region of interest" description="Disordered" evidence="8">
    <location>
        <begin position="278"/>
        <end position="319"/>
    </location>
</feature>